<evidence type="ECO:0000313" key="10">
    <source>
        <dbReference type="Proteomes" id="UP000053226"/>
    </source>
</evidence>
<evidence type="ECO:0000256" key="5">
    <source>
        <dbReference type="ARBA" id="ARBA00022989"/>
    </source>
</evidence>
<feature type="transmembrane region" description="Helical" evidence="8">
    <location>
        <begin position="122"/>
        <end position="144"/>
    </location>
</feature>
<feature type="transmembrane region" description="Helical" evidence="8">
    <location>
        <begin position="6"/>
        <end position="25"/>
    </location>
</feature>
<dbReference type="GeneID" id="79717228"/>
<feature type="transmembrane region" description="Helical" evidence="8">
    <location>
        <begin position="192"/>
        <end position="211"/>
    </location>
</feature>
<dbReference type="NCBIfam" id="NF008201">
    <property type="entry name" value="PRK10958.1"/>
    <property type="match status" value="1"/>
</dbReference>
<keyword evidence="4 8" id="KW-0812">Transmembrane</keyword>
<dbReference type="Pfam" id="PF01810">
    <property type="entry name" value="LysE"/>
    <property type="match status" value="1"/>
</dbReference>
<feature type="transmembrane region" description="Helical" evidence="8">
    <location>
        <begin position="46"/>
        <end position="68"/>
    </location>
</feature>
<dbReference type="GO" id="GO:0015190">
    <property type="term" value="F:L-leucine transmembrane transporter activity"/>
    <property type="evidence" value="ECO:0007669"/>
    <property type="project" value="TreeGrafter"/>
</dbReference>
<protein>
    <submittedName>
        <fullName evidence="9">Putative transport protein</fullName>
    </submittedName>
</protein>
<dbReference type="GO" id="GO:0005886">
    <property type="term" value="C:plasma membrane"/>
    <property type="evidence" value="ECO:0007669"/>
    <property type="project" value="UniProtKB-SubCell"/>
</dbReference>
<dbReference type="AlphaFoldDB" id="A0A0N0Z9S1"/>
<dbReference type="OrthoDB" id="9784202at2"/>
<comment type="subcellular location">
    <subcellularLocation>
        <location evidence="1">Cell membrane</location>
        <topology evidence="1">Multi-pass membrane protein</topology>
    </subcellularLocation>
</comment>
<organism evidence="9 10">
    <name type="scientific">Moellerella wisconsensis ATCC 35017</name>
    <dbReference type="NCBI Taxonomy" id="1354267"/>
    <lineage>
        <taxon>Bacteria</taxon>
        <taxon>Pseudomonadati</taxon>
        <taxon>Pseudomonadota</taxon>
        <taxon>Gammaproteobacteria</taxon>
        <taxon>Enterobacterales</taxon>
        <taxon>Morganellaceae</taxon>
        <taxon>Moellerella</taxon>
    </lineage>
</organism>
<dbReference type="Proteomes" id="UP000053226">
    <property type="component" value="Unassembled WGS sequence"/>
</dbReference>
<reference evidence="9 10" key="1">
    <citation type="submission" date="2015-07" db="EMBL/GenBank/DDBJ databases">
        <title>ATOL: Assembling a taxonomically balanced genome-scale reconstruction of the evolutionary history of the Enterobacteriaceae.</title>
        <authorList>
            <person name="Plunkett G.III."/>
            <person name="Neeno-Eckwall E.C."/>
            <person name="Glasner J.D."/>
            <person name="Perna N.T."/>
        </authorList>
    </citation>
    <scope>NUCLEOTIDE SEQUENCE [LARGE SCALE GENOMIC DNA]</scope>
    <source>
        <strain evidence="9 10">ATCC 35017</strain>
    </source>
</reference>
<dbReference type="EMBL" id="LGAA01000018">
    <property type="protein sequence ID" value="KPD02799.1"/>
    <property type="molecule type" value="Genomic_DNA"/>
</dbReference>
<dbReference type="InterPro" id="IPR001123">
    <property type="entry name" value="LeuE-type"/>
</dbReference>
<name>A0A0N0Z9S1_9GAMM</name>
<keyword evidence="10" id="KW-1185">Reference proteome</keyword>
<evidence type="ECO:0000256" key="1">
    <source>
        <dbReference type="ARBA" id="ARBA00004651"/>
    </source>
</evidence>
<evidence type="ECO:0000256" key="2">
    <source>
        <dbReference type="ARBA" id="ARBA00007928"/>
    </source>
</evidence>
<keyword evidence="3" id="KW-1003">Cell membrane</keyword>
<dbReference type="PANTHER" id="PTHR30086:SF15">
    <property type="entry name" value="LEUCINE EFFLUX PROTEIN"/>
    <property type="match status" value="1"/>
</dbReference>
<evidence type="ECO:0000313" key="9">
    <source>
        <dbReference type="EMBL" id="KPD02799.1"/>
    </source>
</evidence>
<dbReference type="PANTHER" id="PTHR30086">
    <property type="entry name" value="ARGININE EXPORTER PROTEIN ARGO"/>
    <property type="match status" value="1"/>
</dbReference>
<evidence type="ECO:0000256" key="8">
    <source>
        <dbReference type="SAM" id="Phobius"/>
    </source>
</evidence>
<gene>
    <name evidence="9" type="ORF">M992_1956</name>
</gene>
<dbReference type="PIRSF" id="PIRSF006324">
    <property type="entry name" value="LeuE"/>
    <property type="match status" value="1"/>
</dbReference>
<accession>A0A0N0Z9S1</accession>
<comment type="similarity">
    <text evidence="2">Belongs to the Rht family.</text>
</comment>
<evidence type="ECO:0000256" key="6">
    <source>
        <dbReference type="ARBA" id="ARBA00023136"/>
    </source>
</evidence>
<feature type="transmembrane region" description="Helical" evidence="8">
    <location>
        <begin position="74"/>
        <end position="92"/>
    </location>
</feature>
<keyword evidence="5 8" id="KW-1133">Transmembrane helix</keyword>
<proteinExistence type="inferred from homology"/>
<evidence type="ECO:0000256" key="3">
    <source>
        <dbReference type="ARBA" id="ARBA00022475"/>
    </source>
</evidence>
<feature type="transmembrane region" description="Helical" evidence="8">
    <location>
        <begin position="156"/>
        <end position="180"/>
    </location>
</feature>
<dbReference type="RefSeq" id="WP_053908328.1">
    <property type="nucleotide sequence ID" value="NZ_CAWMUS010000018.1"/>
</dbReference>
<dbReference type="GO" id="GO:0015820">
    <property type="term" value="P:L-leucine transport"/>
    <property type="evidence" value="ECO:0007669"/>
    <property type="project" value="TreeGrafter"/>
</dbReference>
<comment type="catalytic activity">
    <reaction evidence="7">
        <text>L-leucine(in) + H(+)(out) = L-leucine(out) + H(+)(in)</text>
        <dbReference type="Rhea" id="RHEA:28731"/>
        <dbReference type="ChEBI" id="CHEBI:15378"/>
        <dbReference type="ChEBI" id="CHEBI:57427"/>
    </reaction>
    <physiologicalReaction direction="left-to-right" evidence="7">
        <dbReference type="Rhea" id="RHEA:28732"/>
    </physiologicalReaction>
</comment>
<comment type="caution">
    <text evidence="9">The sequence shown here is derived from an EMBL/GenBank/DDBJ whole genome shotgun (WGS) entry which is preliminary data.</text>
</comment>
<evidence type="ECO:0000256" key="4">
    <source>
        <dbReference type="ARBA" id="ARBA00022692"/>
    </source>
</evidence>
<sequence length="213" mass="23501">MFENLGIFNIWTYLLGVIFITLVPGPNSLYVLTCSAKYGVKDGYKAALGVFTGDAILIFLAFLGVASLVKTSPLFFMIIKYVGALYLFYLGVKTLYATFHKKSDEPSLEHVKVTKEDTYIKAVFLSLLNPKMIIFYVSFFIQFIDPTFANAGIPFFILGCILEICSMIYLSLLIFGGVALTNALKHNKRLSSLSNGCIGTVFVMFGAKLALTA</sequence>
<keyword evidence="6 8" id="KW-0472">Membrane</keyword>
<evidence type="ECO:0000256" key="7">
    <source>
        <dbReference type="ARBA" id="ARBA00048489"/>
    </source>
</evidence>